<comment type="function">
    <text evidence="1 11">Catalyzes the reversible adenylation of nicotinate mononucleotide (NaMN) to nicotinic acid adenine dinucleotide (NaAD).</text>
</comment>
<reference evidence="14" key="1">
    <citation type="journal article" date="2019" name="Int. J. Syst. Evol. Microbiol.">
        <title>The Global Catalogue of Microorganisms (GCM) 10K type strain sequencing project: providing services to taxonomists for standard genome sequencing and annotation.</title>
        <authorList>
            <consortium name="The Broad Institute Genomics Platform"/>
            <consortium name="The Broad Institute Genome Sequencing Center for Infectious Disease"/>
            <person name="Wu L."/>
            <person name="Ma J."/>
        </authorList>
    </citation>
    <scope>NUCLEOTIDE SEQUENCE [LARGE SCALE GENOMIC DNA]</scope>
    <source>
        <strain evidence="14">CCUG 56029</strain>
    </source>
</reference>
<dbReference type="HAMAP" id="MF_00244">
    <property type="entry name" value="NaMN_adenylyltr"/>
    <property type="match status" value="1"/>
</dbReference>
<evidence type="ECO:0000256" key="1">
    <source>
        <dbReference type="ARBA" id="ARBA00002324"/>
    </source>
</evidence>
<dbReference type="EC" id="2.7.7.18" evidence="11"/>
<comment type="pathway">
    <text evidence="2 11">Cofactor biosynthesis; NAD(+) biosynthesis; deamido-NAD(+) from nicotinate D-ribonucleotide: step 1/1.</text>
</comment>
<evidence type="ECO:0000256" key="10">
    <source>
        <dbReference type="ARBA" id="ARBA00048721"/>
    </source>
</evidence>
<accession>A0ABW4R4Z9</accession>
<keyword evidence="8 11" id="KW-0067">ATP-binding</keyword>
<gene>
    <name evidence="11" type="primary">nadD</name>
    <name evidence="13" type="ORF">ACFSCT_04880</name>
</gene>
<sequence length="213" mass="23469">MRQGFPIATPGLRVGLLGGSFDPAHEGHIHISEYALSRFGLDRVWWLVSPGNPLKPHGPAPLDQRISFADELVQDPRIVVTGLETTLGTRMTVDTLRRLTALYPGVRFVWLMGSDNLAQFSQWDEWRAIADLVPIGVIARPGSRLSAKFSVAARVLARYRLPESRASALASTPPPAWVMIDVPLNYLSSSAIRAARRAKTARRRRKNAGATPE</sequence>
<evidence type="ECO:0000259" key="12">
    <source>
        <dbReference type="Pfam" id="PF01467"/>
    </source>
</evidence>
<evidence type="ECO:0000256" key="5">
    <source>
        <dbReference type="ARBA" id="ARBA00022679"/>
    </source>
</evidence>
<keyword evidence="6 11" id="KW-0548">Nucleotidyltransferase</keyword>
<dbReference type="Gene3D" id="3.40.50.620">
    <property type="entry name" value="HUPs"/>
    <property type="match status" value="1"/>
</dbReference>
<dbReference type="InterPro" id="IPR004821">
    <property type="entry name" value="Cyt_trans-like"/>
</dbReference>
<dbReference type="CDD" id="cd02165">
    <property type="entry name" value="NMNAT"/>
    <property type="match status" value="1"/>
</dbReference>
<evidence type="ECO:0000256" key="8">
    <source>
        <dbReference type="ARBA" id="ARBA00022840"/>
    </source>
</evidence>
<keyword evidence="14" id="KW-1185">Reference proteome</keyword>
<dbReference type="Pfam" id="PF01467">
    <property type="entry name" value="CTP_transf_like"/>
    <property type="match status" value="1"/>
</dbReference>
<dbReference type="Proteomes" id="UP001597213">
    <property type="component" value="Unassembled WGS sequence"/>
</dbReference>
<dbReference type="SUPFAM" id="SSF52374">
    <property type="entry name" value="Nucleotidylyl transferase"/>
    <property type="match status" value="1"/>
</dbReference>
<evidence type="ECO:0000256" key="4">
    <source>
        <dbReference type="ARBA" id="ARBA00022642"/>
    </source>
</evidence>
<dbReference type="InterPro" id="IPR005248">
    <property type="entry name" value="NadD/NMNAT"/>
</dbReference>
<dbReference type="RefSeq" id="WP_379140569.1">
    <property type="nucleotide sequence ID" value="NZ_JBHUEN010000013.1"/>
</dbReference>
<evidence type="ECO:0000256" key="2">
    <source>
        <dbReference type="ARBA" id="ARBA00005019"/>
    </source>
</evidence>
<proteinExistence type="inferred from homology"/>
<dbReference type="NCBIfam" id="NF000843">
    <property type="entry name" value="PRK00071.2-2"/>
    <property type="match status" value="1"/>
</dbReference>
<evidence type="ECO:0000313" key="14">
    <source>
        <dbReference type="Proteomes" id="UP001597213"/>
    </source>
</evidence>
<evidence type="ECO:0000313" key="13">
    <source>
        <dbReference type="EMBL" id="MFD1881048.1"/>
    </source>
</evidence>
<evidence type="ECO:0000256" key="6">
    <source>
        <dbReference type="ARBA" id="ARBA00022695"/>
    </source>
</evidence>
<dbReference type="GO" id="GO:0004515">
    <property type="term" value="F:nicotinate-nucleotide adenylyltransferase activity"/>
    <property type="evidence" value="ECO:0007669"/>
    <property type="project" value="UniProtKB-EC"/>
</dbReference>
<organism evidence="13 14">
    <name type="scientific">Paracoccus pacificus</name>
    <dbReference type="NCBI Taxonomy" id="1463598"/>
    <lineage>
        <taxon>Bacteria</taxon>
        <taxon>Pseudomonadati</taxon>
        <taxon>Pseudomonadota</taxon>
        <taxon>Alphaproteobacteria</taxon>
        <taxon>Rhodobacterales</taxon>
        <taxon>Paracoccaceae</taxon>
        <taxon>Paracoccus</taxon>
    </lineage>
</organism>
<comment type="similarity">
    <text evidence="3 11">Belongs to the NadD family.</text>
</comment>
<dbReference type="PANTHER" id="PTHR39321">
    <property type="entry name" value="NICOTINATE-NUCLEOTIDE ADENYLYLTRANSFERASE-RELATED"/>
    <property type="match status" value="1"/>
</dbReference>
<keyword evidence="5 11" id="KW-0808">Transferase</keyword>
<protein>
    <recommendedName>
        <fullName evidence="11">Probable nicotinate-nucleotide adenylyltransferase</fullName>
        <ecNumber evidence="11">2.7.7.18</ecNumber>
    </recommendedName>
    <alternativeName>
        <fullName evidence="11">Deamido-NAD(+) diphosphorylase</fullName>
    </alternativeName>
    <alternativeName>
        <fullName evidence="11">Deamido-NAD(+) pyrophosphorylase</fullName>
    </alternativeName>
    <alternativeName>
        <fullName evidence="11">Nicotinate mononucleotide adenylyltransferase</fullName>
        <shortName evidence="11">NaMN adenylyltransferase</shortName>
    </alternativeName>
</protein>
<evidence type="ECO:0000256" key="11">
    <source>
        <dbReference type="HAMAP-Rule" id="MF_00244"/>
    </source>
</evidence>
<dbReference type="InterPro" id="IPR014729">
    <property type="entry name" value="Rossmann-like_a/b/a_fold"/>
</dbReference>
<evidence type="ECO:0000256" key="7">
    <source>
        <dbReference type="ARBA" id="ARBA00022741"/>
    </source>
</evidence>
<dbReference type="EMBL" id="JBHUEN010000013">
    <property type="protein sequence ID" value="MFD1881048.1"/>
    <property type="molecule type" value="Genomic_DNA"/>
</dbReference>
<comment type="caution">
    <text evidence="13">The sequence shown here is derived from an EMBL/GenBank/DDBJ whole genome shotgun (WGS) entry which is preliminary data.</text>
</comment>
<keyword evidence="4 11" id="KW-0662">Pyridine nucleotide biosynthesis</keyword>
<dbReference type="NCBIfam" id="NF000845">
    <property type="entry name" value="PRK00071.2-4"/>
    <property type="match status" value="1"/>
</dbReference>
<name>A0ABW4R4Z9_9RHOB</name>
<comment type="catalytic activity">
    <reaction evidence="10 11">
        <text>nicotinate beta-D-ribonucleotide + ATP + H(+) = deamido-NAD(+) + diphosphate</text>
        <dbReference type="Rhea" id="RHEA:22860"/>
        <dbReference type="ChEBI" id="CHEBI:15378"/>
        <dbReference type="ChEBI" id="CHEBI:30616"/>
        <dbReference type="ChEBI" id="CHEBI:33019"/>
        <dbReference type="ChEBI" id="CHEBI:57502"/>
        <dbReference type="ChEBI" id="CHEBI:58437"/>
        <dbReference type="EC" id="2.7.7.18"/>
    </reaction>
</comment>
<evidence type="ECO:0000256" key="3">
    <source>
        <dbReference type="ARBA" id="ARBA00009014"/>
    </source>
</evidence>
<keyword evidence="7 11" id="KW-0547">Nucleotide-binding</keyword>
<dbReference type="PANTHER" id="PTHR39321:SF3">
    <property type="entry name" value="PHOSPHOPANTETHEINE ADENYLYLTRANSFERASE"/>
    <property type="match status" value="1"/>
</dbReference>
<keyword evidence="9 11" id="KW-0520">NAD</keyword>
<evidence type="ECO:0000256" key="9">
    <source>
        <dbReference type="ARBA" id="ARBA00023027"/>
    </source>
</evidence>
<dbReference type="NCBIfam" id="TIGR00482">
    <property type="entry name" value="nicotinate (nicotinamide) nucleotide adenylyltransferase"/>
    <property type="match status" value="1"/>
</dbReference>
<feature type="domain" description="Cytidyltransferase-like" evidence="12">
    <location>
        <begin position="16"/>
        <end position="194"/>
    </location>
</feature>